<sequence>FVPHKPINPPWLSPAHTGRRIGARGAAKEAGQGLFREACSSKQEGQRAAEACSPTLLRRRRGLAALLILRGKGISQDLTPLVLHFSFAASLFGNGSWLKKKKKKTYVLLANPEAHLAQSKRLAEAALEPYNKRKKIKFELVDVKPCISVPEPRCCYTHINSQQSPARKVRRKNFSLRSFTTVAKKSSKEQRSHTGRRGSSRGLFVTCCEPLGPDSTVGQKFLKPDGTSRVRKHADFAYCLACSERASHPKGEKYIAGHCNIPSIYNCVR</sequence>
<dbReference type="Proteomes" id="UP000324897">
    <property type="component" value="Chromosome 6"/>
</dbReference>
<dbReference type="AlphaFoldDB" id="A0A5J9WPC4"/>
<gene>
    <name evidence="1" type="ORF">EJB05_01066</name>
</gene>
<reference evidence="1 2" key="1">
    <citation type="journal article" date="2019" name="Sci. Rep.">
        <title>A high-quality genome of Eragrostis curvula grass provides insights into Poaceae evolution and supports new strategies to enhance forage quality.</title>
        <authorList>
            <person name="Carballo J."/>
            <person name="Santos B.A.C.M."/>
            <person name="Zappacosta D."/>
            <person name="Garbus I."/>
            <person name="Selva J.P."/>
            <person name="Gallo C.A."/>
            <person name="Diaz A."/>
            <person name="Albertini E."/>
            <person name="Caccamo M."/>
            <person name="Echenique V."/>
        </authorList>
    </citation>
    <scope>NUCLEOTIDE SEQUENCE [LARGE SCALE GENOMIC DNA]</scope>
    <source>
        <strain evidence="2">cv. Victoria</strain>
        <tissue evidence="1">Leaf</tissue>
    </source>
</reference>
<proteinExistence type="predicted"/>
<dbReference type="EMBL" id="RWGY01000002">
    <property type="protein sequence ID" value="TVU49735.1"/>
    <property type="molecule type" value="Genomic_DNA"/>
</dbReference>
<protein>
    <submittedName>
        <fullName evidence="1">Uncharacterized protein</fullName>
    </submittedName>
</protein>
<comment type="caution">
    <text evidence="1">The sequence shown here is derived from an EMBL/GenBank/DDBJ whole genome shotgun (WGS) entry which is preliminary data.</text>
</comment>
<feature type="non-terminal residue" evidence="1">
    <location>
        <position position="1"/>
    </location>
</feature>
<keyword evidence="2" id="KW-1185">Reference proteome</keyword>
<dbReference type="OrthoDB" id="661637at2759"/>
<evidence type="ECO:0000313" key="1">
    <source>
        <dbReference type="EMBL" id="TVU49735.1"/>
    </source>
</evidence>
<name>A0A5J9WPC4_9POAL</name>
<accession>A0A5J9WPC4</accession>
<dbReference type="PANTHER" id="PTHR33326:SF45">
    <property type="entry name" value="OS05G0477500 PROTEIN"/>
    <property type="match status" value="1"/>
</dbReference>
<dbReference type="Gramene" id="TVU49735">
    <property type="protein sequence ID" value="TVU49735"/>
    <property type="gene ID" value="EJB05_01066"/>
</dbReference>
<dbReference type="PANTHER" id="PTHR33326">
    <property type="entry name" value="OS05G0543800 PROTEIN"/>
    <property type="match status" value="1"/>
</dbReference>
<organism evidence="1 2">
    <name type="scientific">Eragrostis curvula</name>
    <name type="common">weeping love grass</name>
    <dbReference type="NCBI Taxonomy" id="38414"/>
    <lineage>
        <taxon>Eukaryota</taxon>
        <taxon>Viridiplantae</taxon>
        <taxon>Streptophyta</taxon>
        <taxon>Embryophyta</taxon>
        <taxon>Tracheophyta</taxon>
        <taxon>Spermatophyta</taxon>
        <taxon>Magnoliopsida</taxon>
        <taxon>Liliopsida</taxon>
        <taxon>Poales</taxon>
        <taxon>Poaceae</taxon>
        <taxon>PACMAD clade</taxon>
        <taxon>Chloridoideae</taxon>
        <taxon>Eragrostideae</taxon>
        <taxon>Eragrostidinae</taxon>
        <taxon>Eragrostis</taxon>
    </lineage>
</organism>
<evidence type="ECO:0000313" key="2">
    <source>
        <dbReference type="Proteomes" id="UP000324897"/>
    </source>
</evidence>